<dbReference type="InterPro" id="IPR004148">
    <property type="entry name" value="BAR_dom"/>
</dbReference>
<evidence type="ECO:0000313" key="9">
    <source>
        <dbReference type="EMBL" id="PVU98585.1"/>
    </source>
</evidence>
<evidence type="ECO:0000256" key="1">
    <source>
        <dbReference type="ARBA" id="ARBA00004245"/>
    </source>
</evidence>
<dbReference type="SUPFAM" id="SSF50044">
    <property type="entry name" value="SH3-domain"/>
    <property type="match status" value="1"/>
</dbReference>
<evidence type="ECO:0000256" key="3">
    <source>
        <dbReference type="ARBA" id="ARBA00022490"/>
    </source>
</evidence>
<keyword evidence="2 5" id="KW-0728">SH3 domain</keyword>
<evidence type="ECO:0000259" key="7">
    <source>
        <dbReference type="PROSITE" id="PS50002"/>
    </source>
</evidence>
<dbReference type="PROSITE" id="PS51021">
    <property type="entry name" value="BAR"/>
    <property type="match status" value="1"/>
</dbReference>
<dbReference type="InterPro" id="IPR036028">
    <property type="entry name" value="SH3-like_dom_sf"/>
</dbReference>
<comment type="subcellular location">
    <subcellularLocation>
        <location evidence="1">Cytoplasm</location>
        <location evidence="1">Cytoskeleton</location>
    </subcellularLocation>
</comment>
<dbReference type="EMBL" id="MBFT01000073">
    <property type="protein sequence ID" value="PVU98585.1"/>
    <property type="molecule type" value="Genomic_DNA"/>
</dbReference>
<keyword evidence="3" id="KW-0963">Cytoplasm</keyword>
<feature type="compositionally biased region" description="Low complexity" evidence="6">
    <location>
        <begin position="301"/>
        <end position="312"/>
    </location>
</feature>
<dbReference type="AlphaFoldDB" id="A0A2T9Z1W2"/>
<dbReference type="InterPro" id="IPR046982">
    <property type="entry name" value="BIN3/RVS161-like"/>
</dbReference>
<dbReference type="CDD" id="cd00174">
    <property type="entry name" value="SH3"/>
    <property type="match status" value="1"/>
</dbReference>
<dbReference type="Gene3D" id="1.20.1270.60">
    <property type="entry name" value="Arfaptin homology (AH) domain/BAR domain"/>
    <property type="match status" value="1"/>
</dbReference>
<keyword evidence="10" id="KW-1185">Reference proteome</keyword>
<feature type="region of interest" description="Disordered" evidence="6">
    <location>
        <begin position="297"/>
        <end position="316"/>
    </location>
</feature>
<evidence type="ECO:0000256" key="4">
    <source>
        <dbReference type="ARBA" id="ARBA00023212"/>
    </source>
</evidence>
<dbReference type="InterPro" id="IPR027267">
    <property type="entry name" value="AH/BAR_dom_sf"/>
</dbReference>
<feature type="compositionally biased region" description="Pro residues" evidence="6">
    <location>
        <begin position="334"/>
        <end position="344"/>
    </location>
</feature>
<evidence type="ECO:0000256" key="6">
    <source>
        <dbReference type="SAM" id="MobiDB-lite"/>
    </source>
</evidence>
<gene>
    <name evidence="9" type="ORF">BB559_001446</name>
</gene>
<feature type="compositionally biased region" description="Polar residues" evidence="6">
    <location>
        <begin position="275"/>
        <end position="288"/>
    </location>
</feature>
<dbReference type="Pfam" id="PF00018">
    <property type="entry name" value="SH3_1"/>
    <property type="match status" value="1"/>
</dbReference>
<comment type="caution">
    <text evidence="9">The sequence shown here is derived from an EMBL/GenBank/DDBJ whole genome shotgun (WGS) entry which is preliminary data.</text>
</comment>
<dbReference type="Pfam" id="PF03114">
    <property type="entry name" value="BAR"/>
    <property type="match status" value="1"/>
</dbReference>
<dbReference type="GO" id="GO:0015629">
    <property type="term" value="C:actin cytoskeleton"/>
    <property type="evidence" value="ECO:0007669"/>
    <property type="project" value="TreeGrafter"/>
</dbReference>
<dbReference type="STRING" id="61424.A0A2T9Z1W2"/>
<feature type="compositionally biased region" description="Basic and acidic residues" evidence="6">
    <location>
        <begin position="243"/>
        <end position="259"/>
    </location>
</feature>
<keyword evidence="4" id="KW-0206">Cytoskeleton</keyword>
<dbReference type="PROSITE" id="PS50002">
    <property type="entry name" value="SH3"/>
    <property type="match status" value="1"/>
</dbReference>
<dbReference type="SUPFAM" id="SSF103657">
    <property type="entry name" value="BAR/IMD domain-like"/>
    <property type="match status" value="1"/>
</dbReference>
<organism evidence="9 10">
    <name type="scientific">Furculomyces boomerangus</name>
    <dbReference type="NCBI Taxonomy" id="61424"/>
    <lineage>
        <taxon>Eukaryota</taxon>
        <taxon>Fungi</taxon>
        <taxon>Fungi incertae sedis</taxon>
        <taxon>Zoopagomycota</taxon>
        <taxon>Kickxellomycotina</taxon>
        <taxon>Harpellomycetes</taxon>
        <taxon>Harpellales</taxon>
        <taxon>Harpellaceae</taxon>
        <taxon>Furculomyces</taxon>
    </lineage>
</organism>
<evidence type="ECO:0000313" key="10">
    <source>
        <dbReference type="Proteomes" id="UP000245699"/>
    </source>
</evidence>
<dbReference type="OrthoDB" id="14167at2759"/>
<reference evidence="9 10" key="1">
    <citation type="journal article" date="2018" name="MBio">
        <title>Comparative Genomics Reveals the Core Gene Toolbox for the Fungus-Insect Symbiosis.</title>
        <authorList>
            <person name="Wang Y."/>
            <person name="Stata M."/>
            <person name="Wang W."/>
            <person name="Stajich J.E."/>
            <person name="White M.M."/>
            <person name="Moncalvo J.M."/>
        </authorList>
    </citation>
    <scope>NUCLEOTIDE SEQUENCE [LARGE SCALE GENOMIC DNA]</scope>
    <source>
        <strain evidence="9 10">AUS-77-4</strain>
    </source>
</reference>
<protein>
    <recommendedName>
        <fullName evidence="11">BAR-domain-containing protein</fullName>
    </recommendedName>
</protein>
<evidence type="ECO:0008006" key="11">
    <source>
        <dbReference type="Google" id="ProtNLM"/>
    </source>
</evidence>
<dbReference type="Proteomes" id="UP000245699">
    <property type="component" value="Unassembled WGS sequence"/>
</dbReference>
<evidence type="ECO:0000256" key="2">
    <source>
        <dbReference type="ARBA" id="ARBA00022443"/>
    </source>
</evidence>
<dbReference type="InterPro" id="IPR001452">
    <property type="entry name" value="SH3_domain"/>
</dbReference>
<feature type="region of interest" description="Disordered" evidence="6">
    <location>
        <begin position="243"/>
        <end position="289"/>
    </location>
</feature>
<sequence>MASTIRKNIGKLGQWTGEKFGKEEKTEVSDQFKILLAETDNKRIGTENLHSALQLFIQHQAKKKDATDNSKTKTYILENLGHTMFQLGEVLPRDSLYGKALKSFGQAEDKICNLQSSFVSSTKDEWVVSLERQLDTFKEFLKLQKKFDNRRLDYDAKSNKFAKSKKDSSQIEDELRAAEVKYEDTFDEMVNRMMNFQDSETDGLQNLYRFYTAQLNFHRQSAQVLDNLGGFLKECMSSKRAPAKERLPVMRADTLKNSDYRNNTSPSRNYEDSGFYSSPQHNKYQSNHETSEKYFLESPTFNNNSGFESNNSHDQINYKSQPSIKAAQTLPSRRAPPPPPPPQKPARTPKEVLRKSLYDFIGADAGELTFKTGDIVEVVDIIDDGWWMGKIIESTNHHHIGKSGLFPVSYTEEYERKPSTRIERQHSSPILSTKSSLNLKSGISNVNDIHRVRSTPDNNNVDNFNQGNTAEYGQSEAYYKRDTTIVSNKPQLSTQGHPIPIRVTRNQTMPVSAGFGSPRVSSRQPSVFMENAIAEPPSSGQVGICTSCGCDDYSPNVFKKGSCNNCFHKH</sequence>
<dbReference type="PANTHER" id="PTHR47174">
    <property type="entry name" value="BRIDGING INTEGRATOR 3"/>
    <property type="match status" value="1"/>
</dbReference>
<dbReference type="SMART" id="SM00326">
    <property type="entry name" value="SH3"/>
    <property type="match status" value="1"/>
</dbReference>
<accession>A0A2T9Z1W2</accession>
<feature type="region of interest" description="Disordered" evidence="6">
    <location>
        <begin position="329"/>
        <end position="350"/>
    </location>
</feature>
<dbReference type="GO" id="GO:0006897">
    <property type="term" value="P:endocytosis"/>
    <property type="evidence" value="ECO:0007669"/>
    <property type="project" value="InterPro"/>
</dbReference>
<dbReference type="PANTHER" id="PTHR47174:SF3">
    <property type="entry name" value="BRIDGING INTEGRATOR 3"/>
    <property type="match status" value="1"/>
</dbReference>
<dbReference type="SMART" id="SM00721">
    <property type="entry name" value="BAR"/>
    <property type="match status" value="1"/>
</dbReference>
<evidence type="ECO:0000259" key="8">
    <source>
        <dbReference type="PROSITE" id="PS51021"/>
    </source>
</evidence>
<feature type="domain" description="SH3" evidence="7">
    <location>
        <begin position="349"/>
        <end position="416"/>
    </location>
</feature>
<dbReference type="Gene3D" id="2.30.30.40">
    <property type="entry name" value="SH3 Domains"/>
    <property type="match status" value="1"/>
</dbReference>
<evidence type="ECO:0000256" key="5">
    <source>
        <dbReference type="PROSITE-ProRule" id="PRU00192"/>
    </source>
</evidence>
<feature type="domain" description="BAR" evidence="8">
    <location>
        <begin position="17"/>
        <end position="241"/>
    </location>
</feature>
<dbReference type="GO" id="GO:0051666">
    <property type="term" value="P:actin cortical patch localization"/>
    <property type="evidence" value="ECO:0007669"/>
    <property type="project" value="InterPro"/>
</dbReference>
<dbReference type="GO" id="GO:0005737">
    <property type="term" value="C:cytoplasm"/>
    <property type="evidence" value="ECO:0007669"/>
    <property type="project" value="InterPro"/>
</dbReference>
<proteinExistence type="predicted"/>
<dbReference type="PRINTS" id="PR00452">
    <property type="entry name" value="SH3DOMAIN"/>
</dbReference>
<name>A0A2T9Z1W2_9FUNG</name>